<evidence type="ECO:0000313" key="2">
    <source>
        <dbReference type="EMBL" id="CAF0754583.1"/>
    </source>
</evidence>
<proteinExistence type="predicted"/>
<dbReference type="EMBL" id="CAJOAY010009467">
    <property type="protein sequence ID" value="CAF4204592.1"/>
    <property type="molecule type" value="Genomic_DNA"/>
</dbReference>
<evidence type="ECO:0000313" key="6">
    <source>
        <dbReference type="Proteomes" id="UP000663845"/>
    </source>
</evidence>
<keyword evidence="1" id="KW-0812">Transmembrane</keyword>
<accession>A0A813PWC6</accession>
<reference evidence="2" key="1">
    <citation type="submission" date="2021-02" db="EMBL/GenBank/DDBJ databases">
        <authorList>
            <person name="Nowell W R."/>
        </authorList>
    </citation>
    <scope>NUCLEOTIDE SEQUENCE</scope>
</reference>
<comment type="caution">
    <text evidence="2">The sequence shown here is derived from an EMBL/GenBank/DDBJ whole genome shotgun (WGS) entry which is preliminary data.</text>
</comment>
<organism evidence="2 6">
    <name type="scientific">Adineta steineri</name>
    <dbReference type="NCBI Taxonomy" id="433720"/>
    <lineage>
        <taxon>Eukaryota</taxon>
        <taxon>Metazoa</taxon>
        <taxon>Spiralia</taxon>
        <taxon>Gnathifera</taxon>
        <taxon>Rotifera</taxon>
        <taxon>Eurotatoria</taxon>
        <taxon>Bdelloidea</taxon>
        <taxon>Adinetida</taxon>
        <taxon>Adinetidae</taxon>
        <taxon>Adineta</taxon>
    </lineage>
</organism>
<dbReference type="Proteomes" id="UP000663844">
    <property type="component" value="Unassembled WGS sequence"/>
</dbReference>
<protein>
    <submittedName>
        <fullName evidence="2">Uncharacterized protein</fullName>
    </submittedName>
</protein>
<evidence type="ECO:0000313" key="4">
    <source>
        <dbReference type="EMBL" id="CAF3808175.1"/>
    </source>
</evidence>
<keyword evidence="1" id="KW-1133">Transmembrane helix</keyword>
<dbReference type="EMBL" id="CAJOAZ010001390">
    <property type="protein sequence ID" value="CAF3808175.1"/>
    <property type="molecule type" value="Genomic_DNA"/>
</dbReference>
<feature type="transmembrane region" description="Helical" evidence="1">
    <location>
        <begin position="103"/>
        <end position="122"/>
    </location>
</feature>
<evidence type="ECO:0000256" key="1">
    <source>
        <dbReference type="SAM" id="Phobius"/>
    </source>
</evidence>
<evidence type="ECO:0000313" key="3">
    <source>
        <dbReference type="EMBL" id="CAF0816973.1"/>
    </source>
</evidence>
<dbReference type="EMBL" id="CAJNON010000028">
    <property type="protein sequence ID" value="CAF0816973.1"/>
    <property type="molecule type" value="Genomic_DNA"/>
</dbReference>
<evidence type="ECO:0000313" key="5">
    <source>
        <dbReference type="EMBL" id="CAF4204592.1"/>
    </source>
</evidence>
<keyword evidence="1" id="KW-0472">Membrane</keyword>
<dbReference type="Proteomes" id="UP000663881">
    <property type="component" value="Unassembled WGS sequence"/>
</dbReference>
<dbReference type="Proteomes" id="UP000663891">
    <property type="component" value="Unassembled WGS sequence"/>
</dbReference>
<dbReference type="Proteomes" id="UP000663845">
    <property type="component" value="Unassembled WGS sequence"/>
</dbReference>
<name>A0A813PWC6_9BILA</name>
<gene>
    <name evidence="2" type="ORF">JYZ213_LOCUS2696</name>
    <name evidence="5" type="ORF">OKA104_LOCUS41177</name>
    <name evidence="4" type="ORF">OXD698_LOCUS18667</name>
    <name evidence="3" type="ORF">VCS650_LOCUS4860</name>
</gene>
<sequence length="123" mass="13397">MQKWTGTYKWDDYCATNRCCCYTGTLVVTQSGSNLVFSSGTQGCANSQASSTFSNPNGYSFSTIGTRGSHIVYTLSSDSNTLSVSNRDYNYCGGNAARTSAGIHMYPSIIWFVVMLTAIWIFA</sequence>
<dbReference type="EMBL" id="CAJNOG010000014">
    <property type="protein sequence ID" value="CAF0754583.1"/>
    <property type="molecule type" value="Genomic_DNA"/>
</dbReference>
<dbReference type="AlphaFoldDB" id="A0A813PWC6"/>
<dbReference type="OrthoDB" id="9974174at2759"/>